<evidence type="ECO:0000313" key="3">
    <source>
        <dbReference type="Proteomes" id="UP001153069"/>
    </source>
</evidence>
<dbReference type="PANTHER" id="PTHR40265:SF1">
    <property type="entry name" value="GLYOXALASE-LIKE DOMAIN-CONTAINING PROTEIN"/>
    <property type="match status" value="1"/>
</dbReference>
<reference evidence="2" key="1">
    <citation type="submission" date="2020-06" db="EMBL/GenBank/DDBJ databases">
        <authorList>
            <consortium name="Plant Systems Biology data submission"/>
        </authorList>
    </citation>
    <scope>NUCLEOTIDE SEQUENCE</scope>
    <source>
        <strain evidence="2">D6</strain>
    </source>
</reference>
<dbReference type="Proteomes" id="UP001153069">
    <property type="component" value="Unassembled WGS sequence"/>
</dbReference>
<dbReference type="InterPro" id="IPR025870">
    <property type="entry name" value="Glyoxalase-like_dom"/>
</dbReference>
<dbReference type="AlphaFoldDB" id="A0A9N8DYJ3"/>
<name>A0A9N8DYJ3_9STRA</name>
<dbReference type="SUPFAM" id="SSF54593">
    <property type="entry name" value="Glyoxalase/Bleomycin resistance protein/Dihydroxybiphenyl dioxygenase"/>
    <property type="match status" value="1"/>
</dbReference>
<protein>
    <recommendedName>
        <fullName evidence="1">Glyoxalase-like domain-containing protein</fullName>
    </recommendedName>
</protein>
<organism evidence="2 3">
    <name type="scientific">Seminavis robusta</name>
    <dbReference type="NCBI Taxonomy" id="568900"/>
    <lineage>
        <taxon>Eukaryota</taxon>
        <taxon>Sar</taxon>
        <taxon>Stramenopiles</taxon>
        <taxon>Ochrophyta</taxon>
        <taxon>Bacillariophyta</taxon>
        <taxon>Bacillariophyceae</taxon>
        <taxon>Bacillariophycidae</taxon>
        <taxon>Naviculales</taxon>
        <taxon>Naviculaceae</taxon>
        <taxon>Seminavis</taxon>
    </lineage>
</organism>
<comment type="caution">
    <text evidence="2">The sequence shown here is derived from an EMBL/GenBank/DDBJ whole genome shotgun (WGS) entry which is preliminary data.</text>
</comment>
<dbReference type="PANTHER" id="PTHR40265">
    <property type="entry name" value="BLL2707 PROTEIN"/>
    <property type="match status" value="1"/>
</dbReference>
<evidence type="ECO:0000259" key="1">
    <source>
        <dbReference type="Pfam" id="PF13468"/>
    </source>
</evidence>
<dbReference type="EMBL" id="CAICTM010000343">
    <property type="protein sequence ID" value="CAB9508369.1"/>
    <property type="molecule type" value="Genomic_DNA"/>
</dbReference>
<gene>
    <name evidence="2" type="ORF">SEMRO_344_G122280.1</name>
</gene>
<feature type="domain" description="Glyoxalase-like" evidence="1">
    <location>
        <begin position="23"/>
        <end position="209"/>
    </location>
</feature>
<evidence type="ECO:0000313" key="2">
    <source>
        <dbReference type="EMBL" id="CAB9508369.1"/>
    </source>
</evidence>
<dbReference type="InterPro" id="IPR029068">
    <property type="entry name" value="Glyas_Bleomycin-R_OHBP_Dase"/>
</dbReference>
<accession>A0A9N8DYJ3</accession>
<dbReference type="Pfam" id="PF13468">
    <property type="entry name" value="Glyoxalase_3"/>
    <property type="match status" value="1"/>
</dbReference>
<keyword evidence="3" id="KW-1185">Reference proteome</keyword>
<dbReference type="OrthoDB" id="408973at2759"/>
<dbReference type="Gene3D" id="3.10.180.10">
    <property type="entry name" value="2,3-Dihydroxybiphenyl 1,2-Dioxygenase, domain 1"/>
    <property type="match status" value="1"/>
</dbReference>
<sequence>MAPFVRFLASAALAGTSQHHLSIDHLVYVTPDLESAIQEFEDKTGVRPTKGGRHLGLGTHNAFLALGNGRYLELFAPDPEAEVPLQTIIGVDGPKPRLSTFCCRSPGIETLIQHFQSSIDDVYKDLLPQSVESGSRTNEADGTTISWRIASEKHAVPSEELPMGGLLPFYIDWGDSFSVHPSKTAPQGCTLLTLEAFHPEPEGLTKVIKAIGSNLEDLLIVKDGDDPQLVATLDTPNGIVTL</sequence>
<proteinExistence type="predicted"/>